<dbReference type="RefSeq" id="XP_041152796.1">
    <property type="nucleotide sequence ID" value="XM_041303878.1"/>
</dbReference>
<dbReference type="GeneID" id="64597642"/>
<reference evidence="2" key="1">
    <citation type="journal article" date="2020" name="New Phytol.">
        <title>Comparative genomics reveals dynamic genome evolution in host specialist ectomycorrhizal fungi.</title>
        <authorList>
            <person name="Lofgren L.A."/>
            <person name="Nguyen N.H."/>
            <person name="Vilgalys R."/>
            <person name="Ruytinx J."/>
            <person name="Liao H.L."/>
            <person name="Branco S."/>
            <person name="Kuo A."/>
            <person name="LaButti K."/>
            <person name="Lipzen A."/>
            <person name="Andreopoulos W."/>
            <person name="Pangilinan J."/>
            <person name="Riley R."/>
            <person name="Hundley H."/>
            <person name="Na H."/>
            <person name="Barry K."/>
            <person name="Grigoriev I.V."/>
            <person name="Stajich J.E."/>
            <person name="Kennedy P.G."/>
        </authorList>
    </citation>
    <scope>NUCLEOTIDE SEQUENCE</scope>
    <source>
        <strain evidence="2">S12</strain>
    </source>
</reference>
<proteinExistence type="predicted"/>
<name>A0A9P7DAS3_9AGAM</name>
<evidence type="ECO:0000313" key="3">
    <source>
        <dbReference type="Proteomes" id="UP000719766"/>
    </source>
</evidence>
<organism evidence="2 3">
    <name type="scientific">Suillus plorans</name>
    <dbReference type="NCBI Taxonomy" id="116603"/>
    <lineage>
        <taxon>Eukaryota</taxon>
        <taxon>Fungi</taxon>
        <taxon>Dikarya</taxon>
        <taxon>Basidiomycota</taxon>
        <taxon>Agaricomycotina</taxon>
        <taxon>Agaricomycetes</taxon>
        <taxon>Agaricomycetidae</taxon>
        <taxon>Boletales</taxon>
        <taxon>Suillineae</taxon>
        <taxon>Suillaceae</taxon>
        <taxon>Suillus</taxon>
    </lineage>
</organism>
<feature type="compositionally biased region" description="Basic and acidic residues" evidence="1">
    <location>
        <begin position="399"/>
        <end position="431"/>
    </location>
</feature>
<feature type="region of interest" description="Disordered" evidence="1">
    <location>
        <begin position="361"/>
        <end position="454"/>
    </location>
</feature>
<dbReference type="AlphaFoldDB" id="A0A9P7DAS3"/>
<dbReference type="Proteomes" id="UP000719766">
    <property type="component" value="Unassembled WGS sequence"/>
</dbReference>
<feature type="region of interest" description="Disordered" evidence="1">
    <location>
        <begin position="16"/>
        <end position="275"/>
    </location>
</feature>
<evidence type="ECO:0000256" key="1">
    <source>
        <dbReference type="SAM" id="MobiDB-lite"/>
    </source>
</evidence>
<evidence type="ECO:0000313" key="2">
    <source>
        <dbReference type="EMBL" id="KAG1785313.1"/>
    </source>
</evidence>
<keyword evidence="3" id="KW-1185">Reference proteome</keyword>
<dbReference type="EMBL" id="JABBWE010000113">
    <property type="protein sequence ID" value="KAG1785313.1"/>
    <property type="molecule type" value="Genomic_DNA"/>
</dbReference>
<dbReference type="OrthoDB" id="3364608at2759"/>
<gene>
    <name evidence="2" type="ORF">HD556DRAFT_140338</name>
</gene>
<sequence>MSSYQILDSSPIRIPSVHDTEVHSRPIKRSASLASLPTPPRTHHKRSRSKAVSATSRYASEESGSASELEDNLGGSYTVRNDEQHSKSEDESGGDKDAHALMGRKKRRTMDVLPAHDEEEDNENSFWTGRSGGVVSHERKKSSAVEDSEEDKSPSPALLKYRVREPVSPPPSRRAPQVHPRASSVQRSRSPPPILLLPKPPVTPPRKLFLRALPSPSDSKAKTIWPTRDSPDNPFLAGEGEAGTSNASGWESSDDELPVGEAPERASTPTPAPVFEEKPTITYVFRGQKATFNNPQYHLPPEVLEASKLPIDHPDFEVAEACPPRRLFANKLKRKPRDRSQDVSPIGSFGAKRAKVEYLDASASEGEKSTASTGSRKNIVFADGTERDPVFSKPQGSDKGAERLELLQHAREERERREKDSKQRLASKEGLRAGAFVVERDNPVRRAMGPARHS</sequence>
<accession>A0A9P7DAS3</accession>
<comment type="caution">
    <text evidence="2">The sequence shown here is derived from an EMBL/GenBank/DDBJ whole genome shotgun (WGS) entry which is preliminary data.</text>
</comment>
<feature type="compositionally biased region" description="Pro residues" evidence="1">
    <location>
        <begin position="190"/>
        <end position="204"/>
    </location>
</feature>
<protein>
    <submittedName>
        <fullName evidence="2">Uncharacterized protein</fullName>
    </submittedName>
</protein>
<feature type="compositionally biased region" description="Basic and acidic residues" evidence="1">
    <location>
        <begin position="80"/>
        <end position="99"/>
    </location>
</feature>